<feature type="transmembrane region" description="Helical" evidence="18">
    <location>
        <begin position="433"/>
        <end position="455"/>
    </location>
</feature>
<evidence type="ECO:0000256" key="5">
    <source>
        <dbReference type="ARBA" id="ARBA00022475"/>
    </source>
</evidence>
<organism evidence="20 21">
    <name type="scientific">Ensifer canadensis</name>
    <dbReference type="NCBI Taxonomy" id="555315"/>
    <lineage>
        <taxon>Bacteria</taxon>
        <taxon>Pseudomonadati</taxon>
        <taxon>Pseudomonadota</taxon>
        <taxon>Alphaproteobacteria</taxon>
        <taxon>Hyphomicrobiales</taxon>
        <taxon>Rhizobiaceae</taxon>
        <taxon>Sinorhizobium/Ensifer group</taxon>
        <taxon>Ensifer</taxon>
    </lineage>
</organism>
<keyword evidence="7 18" id="KW-0479">Metal-binding</keyword>
<dbReference type="PRINTS" id="PR00120">
    <property type="entry name" value="HATPASE"/>
</dbReference>
<dbReference type="PROSITE" id="PS50846">
    <property type="entry name" value="HMA_2"/>
    <property type="match status" value="2"/>
</dbReference>
<keyword evidence="5 18" id="KW-1003">Cell membrane</keyword>
<comment type="caution">
    <text evidence="20">The sequence shown here is derived from an EMBL/GenBank/DDBJ whole genome shotgun (WGS) entry which is preliminary data.</text>
</comment>
<dbReference type="PRINTS" id="PR00119">
    <property type="entry name" value="CATATPASE"/>
</dbReference>
<dbReference type="RefSeq" id="WP_113567517.1">
    <property type="nucleotide sequence ID" value="NZ_CP083371.1"/>
</dbReference>
<evidence type="ECO:0000256" key="15">
    <source>
        <dbReference type="ARBA" id="ARBA00023008"/>
    </source>
</evidence>
<dbReference type="SFLD" id="SFLDF00027">
    <property type="entry name" value="p-type_atpase"/>
    <property type="match status" value="1"/>
</dbReference>
<dbReference type="InterPro" id="IPR001757">
    <property type="entry name" value="P_typ_ATPase"/>
</dbReference>
<dbReference type="CDD" id="cd00371">
    <property type="entry name" value="HMA"/>
    <property type="match status" value="2"/>
</dbReference>
<evidence type="ECO:0000256" key="7">
    <source>
        <dbReference type="ARBA" id="ARBA00022723"/>
    </source>
</evidence>
<dbReference type="GO" id="GO:0016887">
    <property type="term" value="F:ATP hydrolysis activity"/>
    <property type="evidence" value="ECO:0007669"/>
    <property type="project" value="InterPro"/>
</dbReference>
<evidence type="ECO:0000256" key="11">
    <source>
        <dbReference type="ARBA" id="ARBA00022840"/>
    </source>
</evidence>
<dbReference type="InterPro" id="IPR006122">
    <property type="entry name" value="HMA_Cu_ion-bd"/>
</dbReference>
<dbReference type="GO" id="GO:0060003">
    <property type="term" value="P:copper ion export"/>
    <property type="evidence" value="ECO:0007669"/>
    <property type="project" value="UniProtKB-ARBA"/>
</dbReference>
<comment type="similarity">
    <text evidence="2 18">Belongs to the cation transport ATPase (P-type) (TC 3.A.3) family. Type IB subfamily.</text>
</comment>
<dbReference type="GO" id="GO:0043682">
    <property type="term" value="F:P-type divalent copper transporter activity"/>
    <property type="evidence" value="ECO:0007669"/>
    <property type="project" value="TreeGrafter"/>
</dbReference>
<dbReference type="NCBIfam" id="TIGR01494">
    <property type="entry name" value="ATPase_P-type"/>
    <property type="match status" value="1"/>
</dbReference>
<dbReference type="GO" id="GO:0005524">
    <property type="term" value="F:ATP binding"/>
    <property type="evidence" value="ECO:0007669"/>
    <property type="project" value="UniProtKB-UniRule"/>
</dbReference>
<dbReference type="InterPro" id="IPR023299">
    <property type="entry name" value="ATPase_P-typ_cyto_dom_N"/>
</dbReference>
<dbReference type="FunFam" id="3.30.70.100:FF:000005">
    <property type="entry name" value="Copper-exporting P-type ATPase A"/>
    <property type="match status" value="2"/>
</dbReference>
<evidence type="ECO:0000256" key="16">
    <source>
        <dbReference type="ARBA" id="ARBA00023065"/>
    </source>
</evidence>
<feature type="transmembrane region" description="Helical" evidence="18">
    <location>
        <begin position="802"/>
        <end position="821"/>
    </location>
</feature>
<name>A0AAW4FIJ4_9HYPH</name>
<dbReference type="EMBL" id="WXFA01000007">
    <property type="protein sequence ID" value="MBM3091887.1"/>
    <property type="molecule type" value="Genomic_DNA"/>
</dbReference>
<evidence type="ECO:0000256" key="18">
    <source>
        <dbReference type="RuleBase" id="RU362081"/>
    </source>
</evidence>
<dbReference type="NCBIfam" id="TIGR01511">
    <property type="entry name" value="ATPase-IB1_Cu"/>
    <property type="match status" value="1"/>
</dbReference>
<evidence type="ECO:0000256" key="17">
    <source>
        <dbReference type="ARBA" id="ARBA00023136"/>
    </source>
</evidence>
<dbReference type="EC" id="7.2.2.8" evidence="3"/>
<protein>
    <recommendedName>
        <fullName evidence="3">P-type Cu(+) transporter</fullName>
        <ecNumber evidence="3">7.2.2.8</ecNumber>
    </recommendedName>
</protein>
<dbReference type="PANTHER" id="PTHR43520">
    <property type="entry name" value="ATP7, ISOFORM B"/>
    <property type="match status" value="1"/>
</dbReference>
<dbReference type="Gene3D" id="3.40.1110.10">
    <property type="entry name" value="Calcium-transporting ATPase, cytoplasmic domain N"/>
    <property type="match status" value="1"/>
</dbReference>
<dbReference type="InterPro" id="IPR018303">
    <property type="entry name" value="ATPase_P-typ_P_site"/>
</dbReference>
<evidence type="ECO:0000256" key="12">
    <source>
        <dbReference type="ARBA" id="ARBA00022842"/>
    </source>
</evidence>
<dbReference type="CDD" id="cd02094">
    <property type="entry name" value="P-type_ATPase_Cu-like"/>
    <property type="match status" value="1"/>
</dbReference>
<keyword evidence="21" id="KW-1185">Reference proteome</keyword>
<keyword evidence="11 18" id="KW-0067">ATP-binding</keyword>
<dbReference type="SUPFAM" id="SSF56784">
    <property type="entry name" value="HAD-like"/>
    <property type="match status" value="1"/>
</dbReference>
<evidence type="ECO:0000256" key="3">
    <source>
        <dbReference type="ARBA" id="ARBA00012517"/>
    </source>
</evidence>
<feature type="transmembrane region" description="Helical" evidence="18">
    <location>
        <begin position="280"/>
        <end position="299"/>
    </location>
</feature>
<dbReference type="GO" id="GO:0055070">
    <property type="term" value="P:copper ion homeostasis"/>
    <property type="evidence" value="ECO:0007669"/>
    <property type="project" value="TreeGrafter"/>
</dbReference>
<dbReference type="InterPro" id="IPR017969">
    <property type="entry name" value="Heavy-metal-associated_CS"/>
</dbReference>
<gene>
    <name evidence="20" type="ORF">GFB56_13810</name>
</gene>
<dbReference type="SUPFAM" id="SSF81653">
    <property type="entry name" value="Calcium ATPase, transduction domain A"/>
    <property type="match status" value="1"/>
</dbReference>
<evidence type="ECO:0000256" key="14">
    <source>
        <dbReference type="ARBA" id="ARBA00022989"/>
    </source>
</evidence>
<feature type="transmembrane region" description="Helical" evidence="18">
    <location>
        <begin position="252"/>
        <end position="274"/>
    </location>
</feature>
<evidence type="ECO:0000259" key="19">
    <source>
        <dbReference type="PROSITE" id="PS50846"/>
    </source>
</evidence>
<keyword evidence="14 18" id="KW-1133">Transmembrane helix</keyword>
<feature type="domain" description="HMA" evidence="19">
    <location>
        <begin position="87"/>
        <end position="153"/>
    </location>
</feature>
<reference evidence="20 21" key="1">
    <citation type="submission" date="2020-01" db="EMBL/GenBank/DDBJ databases">
        <title>Draft genome assembly of Ensifer adhaerens T173.</title>
        <authorList>
            <person name="Craig J.E."/>
            <person name="Stinchcombe J.R."/>
        </authorList>
    </citation>
    <scope>NUCLEOTIDE SEQUENCE [LARGE SCALE GENOMIC DNA]</scope>
    <source>
        <strain evidence="20 21">T173</strain>
    </source>
</reference>
<dbReference type="InterPro" id="IPR036412">
    <property type="entry name" value="HAD-like_sf"/>
</dbReference>
<comment type="subcellular location">
    <subcellularLocation>
        <location evidence="1">Cell membrane</location>
        <topology evidence="1">Multi-pass membrane protein</topology>
    </subcellularLocation>
</comment>
<keyword evidence="15" id="KW-0186">Copper</keyword>
<dbReference type="GO" id="GO:0005886">
    <property type="term" value="C:plasma membrane"/>
    <property type="evidence" value="ECO:0007669"/>
    <property type="project" value="UniProtKB-SubCell"/>
</dbReference>
<dbReference type="InterPro" id="IPR023214">
    <property type="entry name" value="HAD_sf"/>
</dbReference>
<feature type="transmembrane region" description="Helical" evidence="18">
    <location>
        <begin position="461"/>
        <end position="484"/>
    </location>
</feature>
<evidence type="ECO:0000256" key="6">
    <source>
        <dbReference type="ARBA" id="ARBA00022692"/>
    </source>
</evidence>
<evidence type="ECO:0000256" key="13">
    <source>
        <dbReference type="ARBA" id="ARBA00022967"/>
    </source>
</evidence>
<keyword evidence="10" id="KW-0187">Copper transport</keyword>
<dbReference type="PROSITE" id="PS00154">
    <property type="entry name" value="ATPASE_E1_E2"/>
    <property type="match status" value="1"/>
</dbReference>
<keyword evidence="13" id="KW-1278">Translocase</keyword>
<dbReference type="InterPro" id="IPR044492">
    <property type="entry name" value="P_typ_ATPase_HD_dom"/>
</dbReference>
<keyword evidence="9 18" id="KW-0547">Nucleotide-binding</keyword>
<evidence type="ECO:0000313" key="21">
    <source>
        <dbReference type="Proteomes" id="UP000744980"/>
    </source>
</evidence>
<dbReference type="NCBIfam" id="TIGR01525">
    <property type="entry name" value="ATPase-IB_hvy"/>
    <property type="match status" value="1"/>
</dbReference>
<dbReference type="InterPro" id="IPR059000">
    <property type="entry name" value="ATPase_P-type_domA"/>
</dbReference>
<dbReference type="Proteomes" id="UP000744980">
    <property type="component" value="Unassembled WGS sequence"/>
</dbReference>
<dbReference type="InterPro" id="IPR036163">
    <property type="entry name" value="HMA_dom_sf"/>
</dbReference>
<evidence type="ECO:0000256" key="8">
    <source>
        <dbReference type="ARBA" id="ARBA00022737"/>
    </source>
</evidence>
<keyword evidence="16" id="KW-0406">Ion transport</keyword>
<dbReference type="Gene3D" id="3.40.50.1000">
    <property type="entry name" value="HAD superfamily/HAD-like"/>
    <property type="match status" value="1"/>
</dbReference>
<dbReference type="InterPro" id="IPR008250">
    <property type="entry name" value="ATPase_P-typ_transduc_dom_A_sf"/>
</dbReference>
<dbReference type="SUPFAM" id="SSF81665">
    <property type="entry name" value="Calcium ATPase, transmembrane domain M"/>
    <property type="match status" value="1"/>
</dbReference>
<dbReference type="SUPFAM" id="SSF55008">
    <property type="entry name" value="HMA, heavy metal-associated domain"/>
    <property type="match status" value="2"/>
</dbReference>
<dbReference type="NCBIfam" id="TIGR00003">
    <property type="entry name" value="copper ion binding protein"/>
    <property type="match status" value="2"/>
</dbReference>
<keyword evidence="4" id="KW-0813">Transport</keyword>
<dbReference type="GO" id="GO:0005507">
    <property type="term" value="F:copper ion binding"/>
    <property type="evidence" value="ECO:0007669"/>
    <property type="project" value="InterPro"/>
</dbReference>
<dbReference type="InterPro" id="IPR006121">
    <property type="entry name" value="HMA_dom"/>
</dbReference>
<dbReference type="AlphaFoldDB" id="A0AAW4FIJ4"/>
<evidence type="ECO:0000313" key="20">
    <source>
        <dbReference type="EMBL" id="MBM3091887.1"/>
    </source>
</evidence>
<proteinExistence type="inferred from homology"/>
<dbReference type="InterPro" id="IPR023298">
    <property type="entry name" value="ATPase_P-typ_TM_dom_sf"/>
</dbReference>
<keyword evidence="8" id="KW-0677">Repeat</keyword>
<dbReference type="SFLD" id="SFLDG00002">
    <property type="entry name" value="C1.7:_P-type_atpase_like"/>
    <property type="match status" value="1"/>
</dbReference>
<evidence type="ECO:0000256" key="4">
    <source>
        <dbReference type="ARBA" id="ARBA00022448"/>
    </source>
</evidence>
<dbReference type="Pfam" id="PF00403">
    <property type="entry name" value="HMA"/>
    <property type="match status" value="2"/>
</dbReference>
<dbReference type="PROSITE" id="PS01047">
    <property type="entry name" value="HMA_1"/>
    <property type="match status" value="2"/>
</dbReference>
<dbReference type="PANTHER" id="PTHR43520:SF8">
    <property type="entry name" value="P-TYPE CU(+) TRANSPORTER"/>
    <property type="match status" value="1"/>
</dbReference>
<evidence type="ECO:0000256" key="1">
    <source>
        <dbReference type="ARBA" id="ARBA00004651"/>
    </source>
</evidence>
<dbReference type="FunFam" id="2.70.150.10:FF:000020">
    <property type="entry name" value="Copper-exporting P-type ATPase A"/>
    <property type="match status" value="1"/>
</dbReference>
<dbReference type="SFLD" id="SFLDS00003">
    <property type="entry name" value="Haloacid_Dehalogenase"/>
    <property type="match status" value="1"/>
</dbReference>
<evidence type="ECO:0000256" key="10">
    <source>
        <dbReference type="ARBA" id="ARBA00022796"/>
    </source>
</evidence>
<feature type="transmembrane region" description="Helical" evidence="18">
    <location>
        <begin position="216"/>
        <end position="232"/>
    </location>
</feature>
<keyword evidence="17 18" id="KW-0472">Membrane</keyword>
<keyword evidence="12" id="KW-0460">Magnesium</keyword>
<feature type="transmembrane region" description="Helical" evidence="18">
    <location>
        <begin position="178"/>
        <end position="196"/>
    </location>
</feature>
<dbReference type="InterPro" id="IPR027256">
    <property type="entry name" value="P-typ_ATPase_IB"/>
</dbReference>
<dbReference type="Gene3D" id="3.30.70.100">
    <property type="match status" value="2"/>
</dbReference>
<dbReference type="Pfam" id="PF00702">
    <property type="entry name" value="Hydrolase"/>
    <property type="match status" value="1"/>
</dbReference>
<feature type="transmembrane region" description="Helical" evidence="18">
    <location>
        <begin position="777"/>
        <end position="796"/>
    </location>
</feature>
<dbReference type="Pfam" id="PF00122">
    <property type="entry name" value="E1-E2_ATPase"/>
    <property type="match status" value="1"/>
</dbReference>
<dbReference type="GO" id="GO:0140581">
    <property type="term" value="F:P-type monovalent copper transporter activity"/>
    <property type="evidence" value="ECO:0007669"/>
    <property type="project" value="UniProtKB-EC"/>
</dbReference>
<accession>A0AAW4FIJ4</accession>
<evidence type="ECO:0000256" key="2">
    <source>
        <dbReference type="ARBA" id="ARBA00006024"/>
    </source>
</evidence>
<sequence>MGSVTTIETKSAVAIAGNALTASIPVEGMTCASCVARVEKAIRAVPGVTSASVNLATERADVRFDGSTKTADIVKAIENSGYGAAEESIELAIEGMTCASCVARIEKALKAVPGVADASVNLATERASVRLTKGIATVASLEEAVRAAGYDAKRITGDANTDEEAEKRERESRRLSRALLVAAALTLPIFVLEMGSHFIPAVHDFVMINIGMQESWYLQFVLTTLVLFGPGLRFYQKGIPALLRLAPDMNSLVAIGTAAAWGYSVVATFASGLLPEGTANVYYEAAAVIVTLILLGRVLEARAKGRTSEAIKHLMGLQAKTARVVRDGETIEIPLADVHAGDTVLVRPGDRVPVDGTVVDGNSYVDESMITGEPVPVEKIAGADVVGGTINKTGSFTFRATKVGADTVLAQIIRMVEQAQGAKLPIQSLVDKVTAWFVPAVIAMAVLTFAIWLVFGPDPALTFALVNAVAVLIIACPCAMGLATPTSIMVGTGRAAEMGVLFRKGEALQTLRNAEIIAVDKTGTLTKGRPELTDLDTSAGFERSEVLALVAAVETRSEHPIAEAIVEAAKSEGIAIPTAANFEAVPGFGASATVNGRSIHVGADRLMTRLKLDVSVFADQAARLGSEGKSPLYAAIDGKLAAIIAVADPIKETTPQAIRMLHDLGLKVAMITGDNRRTAEAIAAKLGIDEVIAEVLPDGKVAALKRLKADGCAVAFVGDGINDAPALAEADVGLAIGTGTDVAIESADVVLMSGDLLGVPNAIALSKATIRNIKENLFWAFAYNAVLIPVAAGALYPPYGLLLSPIFAAGAMALSSVFVLGNALRLRGFRGVVAQTPAAR</sequence>
<evidence type="ECO:0000256" key="9">
    <source>
        <dbReference type="ARBA" id="ARBA00022741"/>
    </source>
</evidence>
<dbReference type="Gene3D" id="2.70.150.10">
    <property type="entry name" value="Calcium-transporting ATPase, cytoplasmic transduction domain A"/>
    <property type="match status" value="1"/>
</dbReference>
<feature type="domain" description="HMA" evidence="19">
    <location>
        <begin position="20"/>
        <end position="85"/>
    </location>
</feature>
<keyword evidence="6 18" id="KW-0812">Transmembrane</keyword>